<proteinExistence type="predicted"/>
<sequence>MNHPSHPSHSSDTVPFGHHLLRSLAHSLKGCHFLDEDQLKTDFQSFLDRKSPDFPIRATVFEVIFSSWNAKCVPINVDGLEYEAFELLVSMEFATELIRQANASPGVACALTDPRCYESKVPNDRHAILFTFIIC</sequence>
<accession>A0ABR1CZT3</accession>
<reference evidence="1 2" key="1">
    <citation type="submission" date="2023-08" db="EMBL/GenBank/DDBJ databases">
        <title>A Necator americanus chromosomal reference genome.</title>
        <authorList>
            <person name="Ilik V."/>
            <person name="Petrzelkova K.J."/>
            <person name="Pardy F."/>
            <person name="Fuh T."/>
            <person name="Niatou-Singa F.S."/>
            <person name="Gouil Q."/>
            <person name="Baker L."/>
            <person name="Ritchie M.E."/>
            <person name="Jex A.R."/>
            <person name="Gazzola D."/>
            <person name="Li H."/>
            <person name="Toshio Fujiwara R."/>
            <person name="Zhan B."/>
            <person name="Aroian R.V."/>
            <person name="Pafco B."/>
            <person name="Schwarz E.M."/>
        </authorList>
    </citation>
    <scope>NUCLEOTIDE SEQUENCE [LARGE SCALE GENOMIC DNA]</scope>
    <source>
        <strain evidence="1 2">Aroian</strain>
        <tissue evidence="1">Whole animal</tissue>
    </source>
</reference>
<dbReference type="Proteomes" id="UP001303046">
    <property type="component" value="Unassembled WGS sequence"/>
</dbReference>
<keyword evidence="2" id="KW-1185">Reference proteome</keyword>
<evidence type="ECO:0000313" key="1">
    <source>
        <dbReference type="EMBL" id="KAK6743784.1"/>
    </source>
</evidence>
<dbReference type="EMBL" id="JAVFWL010000003">
    <property type="protein sequence ID" value="KAK6743784.1"/>
    <property type="molecule type" value="Genomic_DNA"/>
</dbReference>
<evidence type="ECO:0008006" key="3">
    <source>
        <dbReference type="Google" id="ProtNLM"/>
    </source>
</evidence>
<comment type="caution">
    <text evidence="1">The sequence shown here is derived from an EMBL/GenBank/DDBJ whole genome shotgun (WGS) entry which is preliminary data.</text>
</comment>
<protein>
    <recommendedName>
        <fullName evidence="3">Queuosine salvage protein</fullName>
    </recommendedName>
</protein>
<evidence type="ECO:0000313" key="2">
    <source>
        <dbReference type="Proteomes" id="UP001303046"/>
    </source>
</evidence>
<name>A0ABR1CZT3_NECAM</name>
<organism evidence="1 2">
    <name type="scientific">Necator americanus</name>
    <name type="common">Human hookworm</name>
    <dbReference type="NCBI Taxonomy" id="51031"/>
    <lineage>
        <taxon>Eukaryota</taxon>
        <taxon>Metazoa</taxon>
        <taxon>Ecdysozoa</taxon>
        <taxon>Nematoda</taxon>
        <taxon>Chromadorea</taxon>
        <taxon>Rhabditida</taxon>
        <taxon>Rhabditina</taxon>
        <taxon>Rhabditomorpha</taxon>
        <taxon>Strongyloidea</taxon>
        <taxon>Ancylostomatidae</taxon>
        <taxon>Bunostominae</taxon>
        <taxon>Necator</taxon>
    </lineage>
</organism>
<gene>
    <name evidence="1" type="primary">Necator_chrIII.g11603</name>
    <name evidence="1" type="ORF">RB195_010838</name>
</gene>